<sequence>MKQSHLQMSEKTKSLNKQLHLTLIIQAIGPLLSGNLPVLILVSMSLFTLENHYISLGCCSLLVWTAIINPIAAMIIITPFRKRIKIMLRIDKSESIISTAATSNPETDFNRTISTLKVTDLKIPTVRNNILEPINLF</sequence>
<evidence type="ECO:0000313" key="3">
    <source>
        <dbReference type="WBParaSite" id="PDA_v2.g22794.t1"/>
    </source>
</evidence>
<dbReference type="Pfam" id="PF10326">
    <property type="entry name" value="7TM_GPCR_Str"/>
    <property type="match status" value="1"/>
</dbReference>
<keyword evidence="1" id="KW-0472">Membrane</keyword>
<accession>A0A914Q1T8</accession>
<dbReference type="SUPFAM" id="SSF81321">
    <property type="entry name" value="Family A G protein-coupled receptor-like"/>
    <property type="match status" value="1"/>
</dbReference>
<feature type="transmembrane region" description="Helical" evidence="1">
    <location>
        <begin position="53"/>
        <end position="80"/>
    </location>
</feature>
<name>A0A914Q1T8_9BILA</name>
<dbReference type="WBParaSite" id="PDA_v2.g22794.t1">
    <property type="protein sequence ID" value="PDA_v2.g22794.t1"/>
    <property type="gene ID" value="PDA_v2.g22794"/>
</dbReference>
<keyword evidence="1" id="KW-1133">Transmembrane helix</keyword>
<dbReference type="Proteomes" id="UP000887578">
    <property type="component" value="Unplaced"/>
</dbReference>
<protein>
    <submittedName>
        <fullName evidence="3">Uncharacterized protein</fullName>
    </submittedName>
</protein>
<organism evidence="2 3">
    <name type="scientific">Panagrolaimus davidi</name>
    <dbReference type="NCBI Taxonomy" id="227884"/>
    <lineage>
        <taxon>Eukaryota</taxon>
        <taxon>Metazoa</taxon>
        <taxon>Ecdysozoa</taxon>
        <taxon>Nematoda</taxon>
        <taxon>Chromadorea</taxon>
        <taxon>Rhabditida</taxon>
        <taxon>Tylenchina</taxon>
        <taxon>Panagrolaimomorpha</taxon>
        <taxon>Panagrolaimoidea</taxon>
        <taxon>Panagrolaimidae</taxon>
        <taxon>Panagrolaimus</taxon>
    </lineage>
</organism>
<dbReference type="InterPro" id="IPR019428">
    <property type="entry name" value="7TM_GPCR_serpentine_rcpt_Str"/>
</dbReference>
<keyword evidence="2" id="KW-1185">Reference proteome</keyword>
<reference evidence="3" key="1">
    <citation type="submission" date="2022-11" db="UniProtKB">
        <authorList>
            <consortium name="WormBaseParasite"/>
        </authorList>
    </citation>
    <scope>IDENTIFICATION</scope>
</reference>
<keyword evidence="1" id="KW-0812">Transmembrane</keyword>
<feature type="transmembrane region" description="Helical" evidence="1">
    <location>
        <begin position="21"/>
        <end position="47"/>
    </location>
</feature>
<proteinExistence type="predicted"/>
<evidence type="ECO:0000313" key="2">
    <source>
        <dbReference type="Proteomes" id="UP000887578"/>
    </source>
</evidence>
<dbReference type="AlphaFoldDB" id="A0A914Q1T8"/>
<evidence type="ECO:0000256" key="1">
    <source>
        <dbReference type="SAM" id="Phobius"/>
    </source>
</evidence>